<dbReference type="PANTHER" id="PTHR45496:SF12">
    <property type="entry name" value="J DOMAIN-CONTAINING PROTEIN"/>
    <property type="match status" value="1"/>
</dbReference>
<accession>A0AAW2CVB9</accession>
<dbReference type="InterPro" id="IPR053052">
    <property type="entry name" value="Imprinting_Balance_Reg"/>
</dbReference>
<dbReference type="EMBL" id="JAZDWU010000005">
    <property type="protein sequence ID" value="KAL0002024.1"/>
    <property type="molecule type" value="Genomic_DNA"/>
</dbReference>
<dbReference type="Proteomes" id="UP001459277">
    <property type="component" value="Unassembled WGS sequence"/>
</dbReference>
<comment type="caution">
    <text evidence="1">The sequence shown here is derived from an EMBL/GenBank/DDBJ whole genome shotgun (WGS) entry which is preliminary data.</text>
</comment>
<evidence type="ECO:0000313" key="1">
    <source>
        <dbReference type="EMBL" id="KAL0002024.1"/>
    </source>
</evidence>
<gene>
    <name evidence="1" type="ORF">SO802_015805</name>
</gene>
<proteinExistence type="predicted"/>
<name>A0AAW2CVB9_9ROSI</name>
<keyword evidence="2" id="KW-1185">Reference proteome</keyword>
<dbReference type="AlphaFoldDB" id="A0AAW2CVB9"/>
<protein>
    <submittedName>
        <fullName evidence="1">Uncharacterized protein</fullName>
    </submittedName>
</protein>
<reference evidence="1 2" key="1">
    <citation type="submission" date="2024-01" db="EMBL/GenBank/DDBJ databases">
        <title>A telomere-to-telomere, gap-free genome of sweet tea (Lithocarpus litseifolius).</title>
        <authorList>
            <person name="Zhou J."/>
        </authorList>
    </citation>
    <scope>NUCLEOTIDE SEQUENCE [LARGE SCALE GENOMIC DNA]</scope>
    <source>
        <strain evidence="1">Zhou-2022a</strain>
        <tissue evidence="1">Leaf</tissue>
    </source>
</reference>
<dbReference type="PANTHER" id="PTHR45496">
    <property type="entry name" value="CHAPERONE DNAJ-DOMAIN SUPERFAMILY PROTEIN"/>
    <property type="match status" value="1"/>
</dbReference>
<organism evidence="1 2">
    <name type="scientific">Lithocarpus litseifolius</name>
    <dbReference type="NCBI Taxonomy" id="425828"/>
    <lineage>
        <taxon>Eukaryota</taxon>
        <taxon>Viridiplantae</taxon>
        <taxon>Streptophyta</taxon>
        <taxon>Embryophyta</taxon>
        <taxon>Tracheophyta</taxon>
        <taxon>Spermatophyta</taxon>
        <taxon>Magnoliopsida</taxon>
        <taxon>eudicotyledons</taxon>
        <taxon>Gunneridae</taxon>
        <taxon>Pentapetalae</taxon>
        <taxon>rosids</taxon>
        <taxon>fabids</taxon>
        <taxon>Fagales</taxon>
        <taxon>Fagaceae</taxon>
        <taxon>Lithocarpus</taxon>
    </lineage>
</organism>
<sequence>MKFTDSPVIELPVRNPLISLQQDNRSMHVGTFVWPCSLVLVKFIDPWSRTRTKPDSDYLLGLSTKYLSLRNLPKCRHCAIQARESDPNQSSTANKVLAIVTAENPFRNRYLDYYSILQIRRSESRIAGSFEPNRRGGILDILPELLLHVRVREGVRGLLLEVPEFSKKVSWGSGEVVNLPLKTEKNGEIETEYSVCCIYFPLEFEKEREKVGVSGNRVNLGGNVCDFVWIPDEKKDGKNDCVKGNVGIGMNVKTKAGRWMNVIIVGRKTKKVLGNNIGRNEGMDDESGDDESVELEFYKGNDDDVYVGLIA</sequence>
<evidence type="ECO:0000313" key="2">
    <source>
        <dbReference type="Proteomes" id="UP001459277"/>
    </source>
</evidence>